<protein>
    <submittedName>
        <fullName evidence="2">Uncharacterized protein</fullName>
    </submittedName>
</protein>
<keyword evidence="3" id="KW-1185">Reference proteome</keyword>
<reference evidence="2 3" key="1">
    <citation type="submission" date="2017-03" db="EMBL/GenBank/DDBJ databases">
        <title>WGS assembly of Porphyra umbilicalis.</title>
        <authorList>
            <person name="Brawley S.H."/>
            <person name="Blouin N.A."/>
            <person name="Ficko-Blean E."/>
            <person name="Wheeler G.L."/>
            <person name="Lohr M."/>
            <person name="Goodson H.V."/>
            <person name="Jenkins J.W."/>
            <person name="Blaby-Haas C.E."/>
            <person name="Helliwell K.E."/>
            <person name="Chan C."/>
            <person name="Marriage T."/>
            <person name="Bhattacharya D."/>
            <person name="Klein A.S."/>
            <person name="Badis Y."/>
            <person name="Brodie J."/>
            <person name="Cao Y."/>
            <person name="Collen J."/>
            <person name="Dittami S.M."/>
            <person name="Gachon C.M."/>
            <person name="Green B.R."/>
            <person name="Karpowicz S."/>
            <person name="Kim J.W."/>
            <person name="Kudahl U."/>
            <person name="Lin S."/>
            <person name="Michel G."/>
            <person name="Mittag M."/>
            <person name="Olson B.J."/>
            <person name="Pangilinan J."/>
            <person name="Peng Y."/>
            <person name="Qiu H."/>
            <person name="Shu S."/>
            <person name="Singer J.T."/>
            <person name="Smith A.G."/>
            <person name="Sprecher B.N."/>
            <person name="Wagner V."/>
            <person name="Wang W."/>
            <person name="Wang Z.-Y."/>
            <person name="Yan J."/>
            <person name="Yarish C."/>
            <person name="Zoeuner-Riek S."/>
            <person name="Zhuang Y."/>
            <person name="Zou Y."/>
            <person name="Lindquist E.A."/>
            <person name="Grimwood J."/>
            <person name="Barry K."/>
            <person name="Rokhsar D.S."/>
            <person name="Schmutz J."/>
            <person name="Stiller J.W."/>
            <person name="Grossman A.R."/>
            <person name="Prochnik S.E."/>
        </authorList>
    </citation>
    <scope>NUCLEOTIDE SEQUENCE [LARGE SCALE GENOMIC DNA]</scope>
    <source>
        <strain evidence="2">4086291</strain>
    </source>
</reference>
<sequence length="345" mass="33492">VARADAAAAAPRPPRSGVATVSCGTRRAARTWRGQRLTHVAAVTTTGGGGGRALVCSRLRVGGRRRGAGRDGASSLRATGGGGQPAWLAGWQATVTTPSQPPTLPPPSFPLAPLRRARGAAPRPVAQHAPRTAAAGPYGTVGDALVLWSGGGCHNRSTTRPEHRGRPGAPCALRAARRAQRIGGGPPPPPAARLRGRHIPGRPTGRRPRRQAAGDSGPSLPGSGGATAASPGGHPRRAGLSGDTPRPASPVASGGGGGGSGNGSQTSGGAPPPINQPAGTTAGTTAVRVATAAAGGAMPTPLGGAPPGRGLKRKSATPPASPARRAPTASKAPCGGGGVGGGSGR</sequence>
<feature type="region of interest" description="Disordered" evidence="1">
    <location>
        <begin position="1"/>
        <end position="22"/>
    </location>
</feature>
<feature type="compositionally biased region" description="Gly residues" evidence="1">
    <location>
        <begin position="253"/>
        <end position="262"/>
    </location>
</feature>
<name>A0A1X6NI80_PORUM</name>
<gene>
    <name evidence="2" type="ORF">BU14_3003s0001</name>
</gene>
<evidence type="ECO:0000313" key="2">
    <source>
        <dbReference type="EMBL" id="OSX68327.1"/>
    </source>
</evidence>
<feature type="region of interest" description="Disordered" evidence="1">
    <location>
        <begin position="180"/>
        <end position="345"/>
    </location>
</feature>
<evidence type="ECO:0000256" key="1">
    <source>
        <dbReference type="SAM" id="MobiDB-lite"/>
    </source>
</evidence>
<dbReference type="Proteomes" id="UP000218209">
    <property type="component" value="Unassembled WGS sequence"/>
</dbReference>
<feature type="compositionally biased region" description="Gly residues" evidence="1">
    <location>
        <begin position="334"/>
        <end position="345"/>
    </location>
</feature>
<feature type="region of interest" description="Disordered" evidence="1">
    <location>
        <begin position="63"/>
        <end position="83"/>
    </location>
</feature>
<feature type="compositionally biased region" description="Low complexity" evidence="1">
    <location>
        <begin position="1"/>
        <end position="10"/>
    </location>
</feature>
<evidence type="ECO:0000313" key="3">
    <source>
        <dbReference type="Proteomes" id="UP000218209"/>
    </source>
</evidence>
<feature type="compositionally biased region" description="Low complexity" evidence="1">
    <location>
        <begin position="316"/>
        <end position="333"/>
    </location>
</feature>
<accession>A0A1X6NI80</accession>
<feature type="non-terminal residue" evidence="2">
    <location>
        <position position="1"/>
    </location>
</feature>
<feature type="compositionally biased region" description="Low complexity" evidence="1">
    <location>
        <begin position="277"/>
        <end position="303"/>
    </location>
</feature>
<proteinExistence type="predicted"/>
<feature type="compositionally biased region" description="Basic residues" evidence="1">
    <location>
        <begin position="194"/>
        <end position="210"/>
    </location>
</feature>
<organism evidence="2 3">
    <name type="scientific">Porphyra umbilicalis</name>
    <name type="common">Purple laver</name>
    <name type="synonym">Red alga</name>
    <dbReference type="NCBI Taxonomy" id="2786"/>
    <lineage>
        <taxon>Eukaryota</taxon>
        <taxon>Rhodophyta</taxon>
        <taxon>Bangiophyceae</taxon>
        <taxon>Bangiales</taxon>
        <taxon>Bangiaceae</taxon>
        <taxon>Porphyra</taxon>
    </lineage>
</organism>
<feature type="compositionally biased region" description="Low complexity" evidence="1">
    <location>
        <begin position="213"/>
        <end position="233"/>
    </location>
</feature>
<feature type="non-terminal residue" evidence="2">
    <location>
        <position position="345"/>
    </location>
</feature>
<dbReference type="EMBL" id="KV920724">
    <property type="protein sequence ID" value="OSX68327.1"/>
    <property type="molecule type" value="Genomic_DNA"/>
</dbReference>
<dbReference type="AlphaFoldDB" id="A0A1X6NI80"/>